<dbReference type="GO" id="GO:0016779">
    <property type="term" value="F:nucleotidyltransferase activity"/>
    <property type="evidence" value="ECO:0007669"/>
    <property type="project" value="UniProtKB-KW"/>
</dbReference>
<dbReference type="InterPro" id="IPR029044">
    <property type="entry name" value="Nucleotide-diphossugar_trans"/>
</dbReference>
<keyword evidence="2" id="KW-0808">Transferase</keyword>
<reference evidence="2 3" key="1">
    <citation type="submission" date="2020-08" db="EMBL/GenBank/DDBJ databases">
        <title>Genomic Encyclopedia of Type Strains, Phase IV (KMG-IV): sequencing the most valuable type-strain genomes for metagenomic binning, comparative biology and taxonomic classification.</title>
        <authorList>
            <person name="Goeker M."/>
        </authorList>
    </citation>
    <scope>NUCLEOTIDE SEQUENCE [LARGE SCALE GENOMIC DNA]</scope>
    <source>
        <strain evidence="2 3">DSM 23562</strain>
    </source>
</reference>
<accession>A0A7W9SPG5</accession>
<dbReference type="RefSeq" id="WP_184195400.1">
    <property type="nucleotide sequence ID" value="NZ_JACHGW010000002.1"/>
</dbReference>
<organism evidence="2 3">
    <name type="scientific">Armatimonas rosea</name>
    <dbReference type="NCBI Taxonomy" id="685828"/>
    <lineage>
        <taxon>Bacteria</taxon>
        <taxon>Bacillati</taxon>
        <taxon>Armatimonadota</taxon>
        <taxon>Armatimonadia</taxon>
        <taxon>Armatimonadales</taxon>
        <taxon>Armatimonadaceae</taxon>
        <taxon>Armatimonas</taxon>
    </lineage>
</organism>
<dbReference type="InterPro" id="IPR025877">
    <property type="entry name" value="MobA-like_NTP_Trfase"/>
</dbReference>
<dbReference type="AlphaFoldDB" id="A0A7W9SPG5"/>
<evidence type="ECO:0000313" key="2">
    <source>
        <dbReference type="EMBL" id="MBB6050442.1"/>
    </source>
</evidence>
<dbReference type="EMBL" id="JACHGW010000002">
    <property type="protein sequence ID" value="MBB6050442.1"/>
    <property type="molecule type" value="Genomic_DNA"/>
</dbReference>
<keyword evidence="2" id="KW-0548">Nucleotidyltransferase</keyword>
<comment type="caution">
    <text evidence="2">The sequence shown here is derived from an EMBL/GenBank/DDBJ whole genome shotgun (WGS) entry which is preliminary data.</text>
</comment>
<proteinExistence type="predicted"/>
<dbReference type="SUPFAM" id="SSF53448">
    <property type="entry name" value="Nucleotide-diphospho-sugar transferases"/>
    <property type="match status" value="1"/>
</dbReference>
<evidence type="ECO:0000259" key="1">
    <source>
        <dbReference type="Pfam" id="PF12804"/>
    </source>
</evidence>
<dbReference type="Proteomes" id="UP000520814">
    <property type="component" value="Unassembled WGS sequence"/>
</dbReference>
<feature type="domain" description="MobA-like NTP transferase" evidence="1">
    <location>
        <begin position="31"/>
        <end position="135"/>
    </location>
</feature>
<keyword evidence="3" id="KW-1185">Reference proteome</keyword>
<gene>
    <name evidence="2" type="ORF">HNQ39_002233</name>
</gene>
<sequence length="276" mass="30440">MTTPQNNKLDVVVLASGINQIPLFEGYVPGYKALLPYHGKASIQYVLEALQSVPAVGRICVEGPCALLQQELAASLNKTDSPLTLIEGGTTFLESLVLGLEHFATSKRVLFITADLPLVTPAAIQDFLEAGTSARTGDAQLAIAVVPRSCYTGPYRHFTKPFNRYRDIAICHGNLFLVDPLLLKLPQLQEKINKFYAGRKNALLTTLALGWRLALVYMVGVELLHLLTLRQLARFTSQQLGFTVAPVLVPHPGISIDVDEPDDYAFVRDRIEESWR</sequence>
<dbReference type="Gene3D" id="3.90.550.10">
    <property type="entry name" value="Spore Coat Polysaccharide Biosynthesis Protein SpsA, Chain A"/>
    <property type="match status" value="1"/>
</dbReference>
<evidence type="ECO:0000313" key="3">
    <source>
        <dbReference type="Proteomes" id="UP000520814"/>
    </source>
</evidence>
<protein>
    <submittedName>
        <fullName evidence="2">CTP:molybdopterin cytidylyltransferase MocA</fullName>
    </submittedName>
</protein>
<name>A0A7W9SPG5_ARMRO</name>
<dbReference type="Pfam" id="PF12804">
    <property type="entry name" value="NTP_transf_3"/>
    <property type="match status" value="1"/>
</dbReference>